<dbReference type="SUPFAM" id="SSF56281">
    <property type="entry name" value="Metallo-hydrolase/oxidoreductase"/>
    <property type="match status" value="1"/>
</dbReference>
<evidence type="ECO:0000313" key="2">
    <source>
        <dbReference type="EMBL" id="AKP53311.1"/>
    </source>
</evidence>
<evidence type="ECO:0000313" key="3">
    <source>
        <dbReference type="Proteomes" id="UP000036520"/>
    </source>
</evidence>
<dbReference type="GO" id="GO:0046983">
    <property type="term" value="F:protein dimerization activity"/>
    <property type="evidence" value="ECO:0007669"/>
    <property type="project" value="InterPro"/>
</dbReference>
<dbReference type="EMBL" id="CP012040">
    <property type="protein sequence ID" value="AKP53311.1"/>
    <property type="molecule type" value="Genomic_DNA"/>
</dbReference>
<dbReference type="InterPro" id="IPR036866">
    <property type="entry name" value="RibonucZ/Hydroxyglut_hydro"/>
</dbReference>
<dbReference type="KEGG" id="camu:CA2015_3948"/>
<organism evidence="2 3">
    <name type="scientific">Cyclobacterium amurskyense</name>
    <dbReference type="NCBI Taxonomy" id="320787"/>
    <lineage>
        <taxon>Bacteria</taxon>
        <taxon>Pseudomonadati</taxon>
        <taxon>Bacteroidota</taxon>
        <taxon>Cytophagia</taxon>
        <taxon>Cytophagales</taxon>
        <taxon>Cyclobacteriaceae</taxon>
        <taxon>Cyclobacterium</taxon>
    </lineage>
</organism>
<proteinExistence type="predicted"/>
<dbReference type="PANTHER" id="PTHR43223:SF1">
    <property type="entry name" value="ALKYL_ARYL-SULFATASE BDS1"/>
    <property type="match status" value="1"/>
</dbReference>
<dbReference type="Gene3D" id="3.60.15.30">
    <property type="entry name" value="Metallo-beta-lactamase domain"/>
    <property type="match status" value="1"/>
</dbReference>
<dbReference type="GO" id="GO:0018741">
    <property type="term" value="F:linear primary-alkylsulfatase activity"/>
    <property type="evidence" value="ECO:0007669"/>
    <property type="project" value="InterPro"/>
</dbReference>
<dbReference type="GO" id="GO:0018909">
    <property type="term" value="P:dodecyl sulfate metabolic process"/>
    <property type="evidence" value="ECO:0007669"/>
    <property type="project" value="InterPro"/>
</dbReference>
<name>A0A0H4PFQ1_9BACT</name>
<dbReference type="InterPro" id="IPR001279">
    <property type="entry name" value="Metallo-B-lactamas"/>
</dbReference>
<gene>
    <name evidence="2" type="ORF">CA2015_3948</name>
</gene>
<dbReference type="Pfam" id="PF00753">
    <property type="entry name" value="Lactamase_B"/>
    <property type="match status" value="1"/>
</dbReference>
<reference evidence="2 3" key="1">
    <citation type="submission" date="2015-07" db="EMBL/GenBank/DDBJ databases">
        <authorList>
            <person name="Kim K.M."/>
        </authorList>
    </citation>
    <scope>NUCLEOTIDE SEQUENCE [LARGE SCALE GENOMIC DNA]</scope>
    <source>
        <strain evidence="2 3">KCTC 12363</strain>
    </source>
</reference>
<dbReference type="PROSITE" id="PS51257">
    <property type="entry name" value="PROKAR_LIPOPROTEIN"/>
    <property type="match status" value="1"/>
</dbReference>
<keyword evidence="3" id="KW-1185">Reference proteome</keyword>
<dbReference type="InterPro" id="IPR038536">
    <property type="entry name" value="Alkyl/aryl-sulf_dimr_sf"/>
</dbReference>
<dbReference type="InterPro" id="IPR044097">
    <property type="entry name" value="Bds1/SdsA1_MBL-fold"/>
</dbReference>
<dbReference type="Pfam" id="PF14863">
    <property type="entry name" value="Alkyl_sulf_dimr"/>
    <property type="match status" value="1"/>
</dbReference>
<feature type="domain" description="Metallo-beta-lactamase" evidence="1">
    <location>
        <begin position="84"/>
        <end position="296"/>
    </location>
</feature>
<dbReference type="Proteomes" id="UP000036520">
    <property type="component" value="Chromosome"/>
</dbReference>
<protein>
    <submittedName>
        <fullName evidence="2">Lactamase</fullName>
    </submittedName>
</protein>
<dbReference type="SMART" id="SM00849">
    <property type="entry name" value="Lactamase_B"/>
    <property type="match status" value="1"/>
</dbReference>
<dbReference type="InterPro" id="IPR029228">
    <property type="entry name" value="Alkyl_sulf_dimr"/>
</dbReference>
<dbReference type="InterPro" id="IPR052195">
    <property type="entry name" value="Bact_Alkyl/Aryl-Sulfatase"/>
</dbReference>
<dbReference type="STRING" id="320787.CA2015_3948"/>
<dbReference type="CDD" id="cd07710">
    <property type="entry name" value="arylsulfatase_Sdsa1-like_MBL-fold"/>
    <property type="match status" value="1"/>
</dbReference>
<accession>A0A0H4PFQ1</accession>
<dbReference type="Gene3D" id="1.25.40.880">
    <property type="entry name" value="Alkyl sulfatase, dimerisation domain"/>
    <property type="match status" value="1"/>
</dbReference>
<dbReference type="AlphaFoldDB" id="A0A0H4PFQ1"/>
<dbReference type="RefSeq" id="WP_240477850.1">
    <property type="nucleotide sequence ID" value="NZ_CP012040.1"/>
</dbReference>
<evidence type="ECO:0000259" key="1">
    <source>
        <dbReference type="SMART" id="SM00849"/>
    </source>
</evidence>
<sequence>MKTRKNKTNKIPKTYSSALIFGLLVMGILILQACQNSTDENSLQEQDVEQEHPNITKLKKQSDEFIPDIIQLNENVYVAVGYDGSNASMVVGEQGVVIIDALRALGAAEKVAEKFREISSKPVKAVIYTHGHEDHTGGTAAFVGDSKNVKIIGRAGFKKELQEHSPVEPILRIRNGRQFGRDLPAEVVINRGVGPGSTSADRVGEGYLAPNTTFTDSLLINLAGLNFELYAADGETNDALFVWIPGLKTLFTGDNYYKSFPNLYAIRGSQYRDVKSWGEAIQKMSTYPVENLVPGHTRPVSGKAEVHSNLTNYATAITSVYQQTIAAMNKGYTLQQTVDSVILADSLKNKANLQEFYGSVPWGVRSIFLHYVGWFDGNPTNLNPLSASEEANNMIALAGGADKLFEQVNQALKEGNNQWGLQLSDYLLETGYEKSKVTEIKIKLLRALAAKQVNAPARNYYLSYSYELEKNTER</sequence>
<dbReference type="PANTHER" id="PTHR43223">
    <property type="entry name" value="ALKYL/ARYL-SULFATASE"/>
    <property type="match status" value="1"/>
</dbReference>